<reference evidence="2" key="2">
    <citation type="submission" date="2004-06" db="EMBL/GenBank/DDBJ databases">
        <authorList>
            <person name="Scherer S.W."/>
            <person name="Cheung J."/>
            <person name="MacDonald J.R."/>
            <person name="Osborne L.R."/>
            <person name="Nakabayashi K."/>
            <person name="Herbrick J.-A."/>
            <person name="Carson A.R."/>
            <person name="Parker-Katiraee L."/>
            <person name="Skaug J."/>
            <person name="Khaja R."/>
            <person name="Zhang J."/>
            <person name="Hudek A.K."/>
            <person name="Li M."/>
            <person name="Haddad M."/>
            <person name="Duggan G.E."/>
            <person name="Fernandez B.A."/>
            <person name="Kanematsu E."/>
            <person name="Gentles S."/>
            <person name="Christopoulos C.C."/>
            <person name="Choufani S."/>
            <person name="Kwasnicka D."/>
            <person name="Zheng X.H."/>
            <person name="Nusskern D."/>
            <person name="Zhang Q."/>
            <person name="Gu Z."/>
            <person name="Lu F."/>
            <person name="Zeesman S."/>
            <person name="Teshima I."/>
            <person name="Chitayat D."/>
            <person name="Shuman C."/>
            <person name="Weksberg R."/>
            <person name="Zackai E.H."/>
            <person name="Grebe T.A."/>
            <person name="Cox S.R."/>
            <person name="Kirkpatrick S.J."/>
            <person name="Rahman N."/>
            <person name="Friedman J.M."/>
            <person name="Heng H.H.Q."/>
            <person name="Pelicci P."/>
            <person name="Lococo F."/>
            <person name="Belloni E."/>
            <person name="Shaffer L.G."/>
            <person name="Morton C.C."/>
            <person name="Pober B."/>
            <person name="Gusella J."/>
            <person name="Bruns G."/>
            <person name="Korf B.R."/>
            <person name="Quade B.J."/>
            <person name="Ligon A.H."/>
            <person name="Ferguson H."/>
            <person name="Higgins A.W."/>
            <person name="Leach N.T."/>
            <person name="Herrick S.R."/>
            <person name="Lemyre E."/>
            <person name="Farra C.G."/>
            <person name="Kim H.-G."/>
            <person name="Summers A.M."/>
            <person name="Gripp K.W."/>
            <person name="Roberts W."/>
            <person name="Szatmari P."/>
            <person name="Winsor E.J.T."/>
            <person name="Grzeschik K.-H."/>
            <person name="Teebi A."/>
            <person name="Minassian B.A."/>
            <person name="Kere J."/>
            <person name="Armengol L."/>
            <person name="Pujana M.Angel."/>
            <person name="Estivill X."/>
            <person name="Wilson M.D."/>
            <person name="Koop B.F."/>
            <person name="Tosi S."/>
            <person name="Moore G.E."/>
            <person name="Boright A.P."/>
            <person name="Zlotorynski E."/>
            <person name="Kerem B."/>
            <person name="Kroisel P.M."/>
            <person name="Petek E."/>
            <person name="Oscier D.G."/>
            <person name="Mould S.J."/>
            <person name="Doehner H."/>
            <person name="Doehner K."/>
            <person name="Rommens J.M."/>
            <person name="Vincent J.B."/>
            <person name="Venter J.C."/>
            <person name="Li P.W."/>
            <person name="Mural R.J."/>
            <person name="Adams M.D."/>
            <person name="Tsui L.-C."/>
        </authorList>
    </citation>
    <scope>NUCLEOTIDE SEQUENCE</scope>
</reference>
<feature type="region of interest" description="Disordered" evidence="1">
    <location>
        <begin position="12"/>
        <end position="34"/>
    </location>
</feature>
<evidence type="ECO:0000256" key="1">
    <source>
        <dbReference type="SAM" id="MobiDB-lite"/>
    </source>
</evidence>
<dbReference type="EMBL" id="AACC02000103">
    <property type="protein sequence ID" value="EAL24460.1"/>
    <property type="molecule type" value="Genomic_DNA"/>
</dbReference>
<dbReference type="PANTHER" id="PTHR35252:SF1">
    <property type="entry name" value="RETINITIS PIGMENTOSA 9 PROTEIN"/>
    <property type="match status" value="1"/>
</dbReference>
<evidence type="ECO:0000313" key="2">
    <source>
        <dbReference type="EMBL" id="EAL24460.1"/>
    </source>
</evidence>
<proteinExistence type="predicted"/>
<dbReference type="GO" id="GO:0008380">
    <property type="term" value="P:RNA splicing"/>
    <property type="evidence" value="ECO:0007669"/>
    <property type="project" value="InterPro"/>
</dbReference>
<dbReference type="InterPro" id="IPR034585">
    <property type="entry name" value="PAP-1"/>
</dbReference>
<feature type="region of interest" description="Disordered" evidence="1">
    <location>
        <begin position="279"/>
        <end position="338"/>
    </location>
</feature>
<accession>A0A090N8Y9</accession>
<reference evidence="2" key="1">
    <citation type="journal article" date="2003" name="Science">
        <title>Human chromosome 7: DNA sequence and biology.</title>
        <authorList>
            <person name="Scherer S.W."/>
            <person name="Cheung J."/>
            <person name="MacDonald J.R."/>
            <person name="Osborne L.R."/>
            <person name="Nakabayashi K."/>
            <person name="Herbrick J.A."/>
            <person name="Carson A.R."/>
            <person name="Parker-Katiraee L."/>
            <person name="Skaug J."/>
            <person name="Khaja R."/>
            <person name="Zhang J."/>
            <person name="Hudek A.K."/>
            <person name="Li M."/>
            <person name="Haddad M."/>
            <person name="Duggan G.E."/>
            <person name="Fernandez B.A."/>
            <person name="Kanematsu E."/>
            <person name="Gentles S."/>
            <person name="Christopoulos C.C."/>
            <person name="Choufani S."/>
            <person name="Kwasnicka D."/>
            <person name="Zheng X.H."/>
            <person name="Lai Z."/>
            <person name="Nusskern D."/>
            <person name="Zhang Q."/>
            <person name="Gu Z."/>
            <person name="Lu F."/>
            <person name="Zeesman S."/>
            <person name="Nowaczyk M.J."/>
            <person name="Teshima I."/>
            <person name="Chitayat D."/>
            <person name="Shuman C."/>
            <person name="Weksberg R."/>
            <person name="Zackai E.H."/>
            <person name="Grebe T.A."/>
            <person name="Cox S.R."/>
            <person name="Kirkpatrick S.J."/>
            <person name="Rahman N."/>
            <person name="Friedman J.M."/>
            <person name="Heng H.H."/>
            <person name="Pelicci P.G."/>
            <person name="Lo-Coco F."/>
            <person name="Belloni E."/>
            <person name="Shaffer L.G."/>
            <person name="Pober B."/>
            <person name="Morton C.C."/>
            <person name="Gusella J.F."/>
            <person name="Bruns G.A."/>
            <person name="Korf B.R."/>
            <person name="Quade B.J."/>
            <person name="Ligon A.H."/>
            <person name="Ferguson H."/>
            <person name="Higgins A.W."/>
            <person name="Leach N.T."/>
            <person name="Herrick S.R."/>
            <person name="Lemyre E."/>
            <person name="Farra C.G."/>
            <person name="Kim H.G."/>
            <person name="Summers A.M."/>
            <person name="Gripp K.W."/>
            <person name="Roberts W."/>
            <person name="Szatmari P."/>
            <person name="Winsor E.J."/>
            <person name="Grzeschik K.H."/>
            <person name="Teebi A."/>
            <person name="Minassian B.A."/>
            <person name="Kere J."/>
            <person name="Armengol L."/>
            <person name="Pujana M.A."/>
            <person name="Estivill X."/>
            <person name="Wilson M.D."/>
            <person name="Koop B.F."/>
            <person name="Tosi S."/>
            <person name="Moore G.E."/>
            <person name="Boright A.P."/>
            <person name="Zlotorynski E."/>
            <person name="Kerem B."/>
            <person name="Kroisel P.M."/>
            <person name="Petek E."/>
            <person name="Oscier D.G."/>
            <person name="Mould S.J."/>
            <person name="Dohner H."/>
            <person name="Dohner K."/>
            <person name="Rommens J.M."/>
            <person name="Vincent J.B."/>
            <person name="Venter J.C."/>
            <person name="Li P.W."/>
            <person name="Mural R.J."/>
            <person name="Adams M.D."/>
            <person name="Tsui L.C."/>
        </authorList>
    </citation>
    <scope>NUCLEOTIDE SEQUENCE [LARGE SCALE GENOMIC DNA]</scope>
</reference>
<protein>
    <submittedName>
        <fullName evidence="2">Similar to RP9 protein</fullName>
    </submittedName>
</protein>
<dbReference type="PANTHER" id="PTHR35252">
    <property type="entry name" value="RETINITIS PIGMENTOSA 9 PROTEIN"/>
    <property type="match status" value="1"/>
</dbReference>
<dbReference type="PeptideAtlas" id="A0A090N8Y9"/>
<sequence>MAESYCYVMSSSRAAMSSWPGREDARAGGAWWPREPLDQELQRAREQKRRRHDAQQLQQLKRLESLVQGGHSGSQLPFGTTRNSGPDLGGLALPWLQFKEGPDDPGECGVKKIQSYEKPPPGLIKPYLAQSLSPSCVGFLSISSSESSQLRGDPTAHPVQLPGGGILPAAPGYGTREDEAKPEDSIPDIPGNEYAREFLAHAPTKGLWLPLGKEVRVMQCECWHCKWYGHRTGYKECPFFIKDNQKLQQFRVAHEDFMYDIIRDNKQHEKNVRIQQLKQLLEDSTSGEDRSSSSSSEGKEKHKKKKKKEKHKKRKKEKKKKKKRKHKSSKSNEGSDSE</sequence>
<feature type="compositionally biased region" description="Basic residues" evidence="1">
    <location>
        <begin position="301"/>
        <end position="329"/>
    </location>
</feature>
<gene>
    <name evidence="2" type="primary">LOC392652</name>
    <name evidence="2" type="ORF">tcag7.900</name>
</gene>
<organism evidence="2">
    <name type="scientific">Homo sapiens</name>
    <name type="common">Human</name>
    <dbReference type="NCBI Taxonomy" id="9606"/>
    <lineage>
        <taxon>Eukaryota</taxon>
        <taxon>Metazoa</taxon>
        <taxon>Chordata</taxon>
        <taxon>Craniata</taxon>
        <taxon>Vertebrata</taxon>
        <taxon>Euteleostomi</taxon>
        <taxon>Mammalia</taxon>
        <taxon>Eutheria</taxon>
        <taxon>Euarchontoglires</taxon>
        <taxon>Primates</taxon>
        <taxon>Haplorrhini</taxon>
        <taxon>Catarrhini</taxon>
        <taxon>Hominidae</taxon>
        <taxon>Homo</taxon>
    </lineage>
</organism>
<name>A0A090N8Y9_HUMAN</name>
<dbReference type="AlphaFoldDB" id="A0A090N8Y9"/>
<comment type="caution">
    <text evidence="2">The sequence shown here is derived from an EMBL/GenBank/DDBJ whole genome shotgun (WGS) entry which is preliminary data.</text>
</comment>